<sequence>MHLSHFLPSPTALYIPKHYRHDRRLLSFPPFPPTQNMQMSNTIKPVFASGCIIFSFSFLSFVYYPVVTRSSFLFSALVRSGVLLHVLCSFRSYHVYLTYSLVFILITFALSIEPRI</sequence>
<organism evidence="2 3">
    <name type="scientific">Pterulicium gracile</name>
    <dbReference type="NCBI Taxonomy" id="1884261"/>
    <lineage>
        <taxon>Eukaryota</taxon>
        <taxon>Fungi</taxon>
        <taxon>Dikarya</taxon>
        <taxon>Basidiomycota</taxon>
        <taxon>Agaricomycotina</taxon>
        <taxon>Agaricomycetes</taxon>
        <taxon>Agaricomycetidae</taxon>
        <taxon>Agaricales</taxon>
        <taxon>Pleurotineae</taxon>
        <taxon>Pterulaceae</taxon>
        <taxon>Pterulicium</taxon>
    </lineage>
</organism>
<gene>
    <name evidence="2" type="ORF">BDV98DRAFT_556593</name>
</gene>
<evidence type="ECO:0000313" key="3">
    <source>
        <dbReference type="Proteomes" id="UP000305067"/>
    </source>
</evidence>
<evidence type="ECO:0000256" key="1">
    <source>
        <dbReference type="SAM" id="Phobius"/>
    </source>
</evidence>
<dbReference type="EMBL" id="ML178901">
    <property type="protein sequence ID" value="TFK95224.1"/>
    <property type="molecule type" value="Genomic_DNA"/>
</dbReference>
<dbReference type="Proteomes" id="UP000305067">
    <property type="component" value="Unassembled WGS sequence"/>
</dbReference>
<keyword evidence="1" id="KW-0812">Transmembrane</keyword>
<keyword evidence="1" id="KW-1133">Transmembrane helix</keyword>
<proteinExistence type="predicted"/>
<feature type="transmembrane region" description="Helical" evidence="1">
    <location>
        <begin position="46"/>
        <end position="64"/>
    </location>
</feature>
<feature type="transmembrane region" description="Helical" evidence="1">
    <location>
        <begin position="95"/>
        <end position="112"/>
    </location>
</feature>
<keyword evidence="3" id="KW-1185">Reference proteome</keyword>
<name>A0A5C3PZE5_9AGAR</name>
<protein>
    <submittedName>
        <fullName evidence="2">Uncharacterized protein</fullName>
    </submittedName>
</protein>
<reference evidence="2 3" key="1">
    <citation type="journal article" date="2019" name="Nat. Ecol. Evol.">
        <title>Megaphylogeny resolves global patterns of mushroom evolution.</title>
        <authorList>
            <person name="Varga T."/>
            <person name="Krizsan K."/>
            <person name="Foldi C."/>
            <person name="Dima B."/>
            <person name="Sanchez-Garcia M."/>
            <person name="Sanchez-Ramirez S."/>
            <person name="Szollosi G.J."/>
            <person name="Szarkandi J.G."/>
            <person name="Papp V."/>
            <person name="Albert L."/>
            <person name="Andreopoulos W."/>
            <person name="Angelini C."/>
            <person name="Antonin V."/>
            <person name="Barry K.W."/>
            <person name="Bougher N.L."/>
            <person name="Buchanan P."/>
            <person name="Buyck B."/>
            <person name="Bense V."/>
            <person name="Catcheside P."/>
            <person name="Chovatia M."/>
            <person name="Cooper J."/>
            <person name="Damon W."/>
            <person name="Desjardin D."/>
            <person name="Finy P."/>
            <person name="Geml J."/>
            <person name="Haridas S."/>
            <person name="Hughes K."/>
            <person name="Justo A."/>
            <person name="Karasinski D."/>
            <person name="Kautmanova I."/>
            <person name="Kiss B."/>
            <person name="Kocsube S."/>
            <person name="Kotiranta H."/>
            <person name="LaButti K.M."/>
            <person name="Lechner B.E."/>
            <person name="Liimatainen K."/>
            <person name="Lipzen A."/>
            <person name="Lukacs Z."/>
            <person name="Mihaltcheva S."/>
            <person name="Morgado L.N."/>
            <person name="Niskanen T."/>
            <person name="Noordeloos M.E."/>
            <person name="Ohm R.A."/>
            <person name="Ortiz-Santana B."/>
            <person name="Ovrebo C."/>
            <person name="Racz N."/>
            <person name="Riley R."/>
            <person name="Savchenko A."/>
            <person name="Shiryaev A."/>
            <person name="Soop K."/>
            <person name="Spirin V."/>
            <person name="Szebenyi C."/>
            <person name="Tomsovsky M."/>
            <person name="Tulloss R.E."/>
            <person name="Uehling J."/>
            <person name="Grigoriev I.V."/>
            <person name="Vagvolgyi C."/>
            <person name="Papp T."/>
            <person name="Martin F.M."/>
            <person name="Miettinen O."/>
            <person name="Hibbett D.S."/>
            <person name="Nagy L.G."/>
        </authorList>
    </citation>
    <scope>NUCLEOTIDE SEQUENCE [LARGE SCALE GENOMIC DNA]</scope>
    <source>
        <strain evidence="2 3">CBS 309.79</strain>
    </source>
</reference>
<dbReference type="AlphaFoldDB" id="A0A5C3PZE5"/>
<accession>A0A5C3PZE5</accession>
<keyword evidence="1" id="KW-0472">Membrane</keyword>
<evidence type="ECO:0000313" key="2">
    <source>
        <dbReference type="EMBL" id="TFK95224.1"/>
    </source>
</evidence>